<dbReference type="OrthoDB" id="21483at10239"/>
<keyword evidence="1" id="KW-1048">Host nucleus</keyword>
<reference evidence="5 6" key="2">
    <citation type="journal article" date="2001" name="J. Virol.">
        <title>The genome of turkey herpesvirus.</title>
        <authorList>
            <person name="Afonso C.L."/>
            <person name="Tulman E.R."/>
            <person name="Lu Z."/>
            <person name="Zsak L."/>
            <person name="Rock D.L."/>
            <person name="Kutish G.F."/>
        </authorList>
    </citation>
    <scope>NUCLEOTIDE SEQUENCE [LARGE SCALE GENOMIC DNA]</scope>
    <source>
        <strain evidence="5">FC126</strain>
    </source>
</reference>
<keyword evidence="2" id="KW-1188">Viral release from host cell</keyword>
<keyword evidence="3" id="KW-0231">Viral genome packaging</keyword>
<organismHost>
    <name type="scientific">Gallus gallus</name>
    <name type="common">Chicken</name>
    <dbReference type="NCBI Taxonomy" id="9031"/>
</organismHost>
<evidence type="ECO:0000313" key="4">
    <source>
        <dbReference type="EMBL" id="AAG30073.1"/>
    </source>
</evidence>
<organismHost>
    <name type="scientific">Meleagris gallopavo</name>
    <name type="common">Wild turkey</name>
    <dbReference type="NCBI Taxonomy" id="9103"/>
</organismHost>
<evidence type="ECO:0000313" key="6">
    <source>
        <dbReference type="Proteomes" id="UP000175168"/>
    </source>
</evidence>
<sequence length="135" mass="15699">MSNDGNYTRRQSVGLLKDVIPEVELTSSQIDRLEERYLRDDAEYRIWFEYLIPDEIDIIFPTTDSKLNYLSFTRRLASGIRYNTARNTLRDDGAKNTFGQTMQVCEHGAALNGRSERFASVINRFLDLHQILKDC</sequence>
<gene>
    <name evidence="5" type="primary">HVT040</name>
    <name evidence="4" type="synonym">UL33</name>
</gene>
<dbReference type="RefSeq" id="NP_073327.1">
    <property type="nucleotide sequence ID" value="NC_002641.1"/>
</dbReference>
<reference evidence="4" key="3">
    <citation type="submission" date="2004-11" db="EMBL/GenBank/DDBJ databases">
        <authorList>
            <person name="Aouacheria A.J."/>
            <person name="Banyai M."/>
            <person name="Rigal D."/>
            <person name="Schmidt C.J."/>
            <person name="Gillet G."/>
        </authorList>
    </citation>
    <scope>NUCLEOTIDE SEQUENCE</scope>
    <source>
        <strain evidence="4">FC126</strain>
    </source>
</reference>
<dbReference type="Pfam" id="PF03581">
    <property type="entry name" value="Herpes_UL33"/>
    <property type="match status" value="1"/>
</dbReference>
<dbReference type="EMBL" id="AF282130">
    <property type="protein sequence ID" value="AAG30073.1"/>
    <property type="molecule type" value="Genomic_DNA"/>
</dbReference>
<evidence type="ECO:0000313" key="5">
    <source>
        <dbReference type="EMBL" id="AAG45770.1"/>
    </source>
</evidence>
<dbReference type="EMBL" id="AF291866">
    <property type="protein sequence ID" value="AAG45770.1"/>
    <property type="molecule type" value="Genomic_DNA"/>
</dbReference>
<evidence type="ECO:0000256" key="3">
    <source>
        <dbReference type="ARBA" id="ARBA00023219"/>
    </source>
</evidence>
<dbReference type="KEGG" id="vg:918519"/>
<accession>Q9DGW2</accession>
<dbReference type="GeneID" id="918519"/>
<evidence type="ECO:0000256" key="1">
    <source>
        <dbReference type="ARBA" id="ARBA00022562"/>
    </source>
</evidence>
<dbReference type="Proteomes" id="UP000175168">
    <property type="component" value="Segment"/>
</dbReference>
<proteinExistence type="inferred from homology"/>
<dbReference type="HAMAP" id="MF_04015">
    <property type="entry name" value="HSV_TRM2"/>
    <property type="match status" value="1"/>
</dbReference>
<organism evidence="5 6">
    <name type="scientific">Meleagrid herpesvirus 1</name>
    <name type="common">MeHV-1</name>
    <name type="synonym">Turkey herpesvirus</name>
    <dbReference type="NCBI Taxonomy" id="37108"/>
    <lineage>
        <taxon>Viruses</taxon>
        <taxon>Duplodnaviria</taxon>
        <taxon>Heunggongvirae</taxon>
        <taxon>Peploviricota</taxon>
        <taxon>Herviviricetes</taxon>
        <taxon>Herpesvirales</taxon>
        <taxon>Orthoherpesviridae</taxon>
        <taxon>Alphaherpesvirinae</taxon>
        <taxon>Mardivirus</taxon>
        <taxon>Mardivirus meleagridalpha1</taxon>
    </lineage>
</organism>
<keyword evidence="6" id="KW-1185">Reference proteome</keyword>
<dbReference type="InterPro" id="IPR005208">
    <property type="entry name" value="Herpes_TT2"/>
</dbReference>
<evidence type="ECO:0000256" key="2">
    <source>
        <dbReference type="ARBA" id="ARBA00022612"/>
    </source>
</evidence>
<name>Q9DGW2_MEHV1</name>
<dbReference type="GO" id="GO:0019073">
    <property type="term" value="P:viral DNA genome packaging"/>
    <property type="evidence" value="ECO:0007669"/>
    <property type="project" value="InterPro"/>
</dbReference>
<reference evidence="4" key="1">
    <citation type="journal article" date="2001" name="J. Gen. Virol.">
        <title>The genome of herpesvirus of turkeys: comparative analysis with Marek's disease viruses.</title>
        <authorList>
            <person name="Kingham B.F."/>
            <person name="Zelnik V."/>
            <person name="Kopacek J."/>
            <person name="Majerciak V."/>
            <person name="Ney E."/>
            <person name="Schmidt C.J."/>
        </authorList>
    </citation>
    <scope>NUCLEOTIDE SEQUENCE</scope>
    <source>
        <strain evidence="4">FC126</strain>
    </source>
</reference>
<protein>
    <submittedName>
        <fullName evidence="4 5">UL33</fullName>
    </submittedName>
</protein>